<reference evidence="6 7" key="1">
    <citation type="journal article" date="2011" name="Stand. Genomic Sci.">
        <title>Complete genome sequence of the thermophilic sulfur-reducer Desulfurobacterium thermolithotrophum type strain (BSA(T)) from a deep-sea hydrothermal vent.</title>
        <authorList>
            <person name="Goker M."/>
            <person name="Daligault H."/>
            <person name="Mwirichia R."/>
            <person name="Lapidus A."/>
            <person name="Lucas S."/>
            <person name="Deshpande S."/>
            <person name="Pagani I."/>
            <person name="Tapia R."/>
            <person name="Cheng J.F."/>
            <person name="Goodwin L."/>
            <person name="Pitluck S."/>
            <person name="Liolios K."/>
            <person name="Ivanova N."/>
            <person name="Mavromatis K."/>
            <person name="Mikhailova N."/>
            <person name="Pati A."/>
            <person name="Chen A."/>
            <person name="Palaniappan K."/>
            <person name="Han C."/>
            <person name="Land M."/>
            <person name="Hauser L."/>
            <person name="Pan C."/>
            <person name="Brambilla E.M."/>
            <person name="Rohde M."/>
            <person name="Spring S."/>
            <person name="Sikorski J."/>
            <person name="Wirth R."/>
            <person name="Detter J.C."/>
            <person name="Woyke T."/>
            <person name="Bristow J."/>
            <person name="Eisen J.A."/>
            <person name="Markowitz V."/>
            <person name="Hugenholtz P."/>
            <person name="Kyrpides N.C."/>
            <person name="Klenk H.P."/>
        </authorList>
    </citation>
    <scope>NUCLEOTIDE SEQUENCE [LARGE SCALE GENOMIC DNA]</scope>
    <source>
        <strain evidence="7">DSM 11699 / BSA</strain>
    </source>
</reference>
<dbReference type="OrthoDB" id="9770965at2"/>
<dbReference type="Gene3D" id="3.40.1090.10">
    <property type="entry name" value="Cytosolic phospholipase A2 catalytic domain"/>
    <property type="match status" value="1"/>
</dbReference>
<keyword evidence="2 4" id="KW-0442">Lipid degradation</keyword>
<dbReference type="Pfam" id="PF01734">
    <property type="entry name" value="Patatin"/>
    <property type="match status" value="1"/>
</dbReference>
<dbReference type="InterPro" id="IPR050301">
    <property type="entry name" value="NTE"/>
</dbReference>
<dbReference type="RefSeq" id="WP_013638766.1">
    <property type="nucleotide sequence ID" value="NC_015185.1"/>
</dbReference>
<evidence type="ECO:0000256" key="2">
    <source>
        <dbReference type="ARBA" id="ARBA00022963"/>
    </source>
</evidence>
<dbReference type="eggNOG" id="COG1752">
    <property type="taxonomic scope" value="Bacteria"/>
</dbReference>
<dbReference type="GO" id="GO:0016787">
    <property type="term" value="F:hydrolase activity"/>
    <property type="evidence" value="ECO:0007669"/>
    <property type="project" value="UniProtKB-UniRule"/>
</dbReference>
<keyword evidence="1 4" id="KW-0378">Hydrolase</keyword>
<evidence type="ECO:0000256" key="1">
    <source>
        <dbReference type="ARBA" id="ARBA00022801"/>
    </source>
</evidence>
<evidence type="ECO:0000256" key="3">
    <source>
        <dbReference type="ARBA" id="ARBA00023098"/>
    </source>
</evidence>
<dbReference type="KEGG" id="dte:Dester_1178"/>
<feature type="active site" description="Proton acceptor" evidence="4">
    <location>
        <position position="149"/>
    </location>
</feature>
<dbReference type="InterPro" id="IPR016035">
    <property type="entry name" value="Acyl_Trfase/lysoPLipase"/>
</dbReference>
<dbReference type="AlphaFoldDB" id="F0S0D5"/>
<name>F0S0D5_DESTD</name>
<sequence>MKIGVTLSGGFIKGVAHAGLLKALEYKGISPSFIAGSSSGAAIGVLYAAGYSPDKIRELSLDLNWRKLTKPSFKGGLFSLSGLRAKLKELIGDIDFKDLKIPFGLTVVNLKTLKVEFITEGKVIDYVVASCSIPPIFTPYQIGKNYYIDGGIRNCLPAEMVKASGCRINICSNVNEISEKFEPSSIKDVSLRVSFASILENQEMRYKYCDVLVNHCFEQFSFDFENIEEIFELGYKNGLKAFEEIEDWL</sequence>
<feature type="short sequence motif" description="GXSXG" evidence="4">
    <location>
        <begin position="36"/>
        <end position="40"/>
    </location>
</feature>
<dbReference type="HOGENOM" id="CLU_047251_0_1_0"/>
<dbReference type="PANTHER" id="PTHR14226:SF29">
    <property type="entry name" value="NEUROPATHY TARGET ESTERASE SWS"/>
    <property type="match status" value="1"/>
</dbReference>
<protein>
    <submittedName>
        <fullName evidence="6">Patatin</fullName>
    </submittedName>
</protein>
<accession>F0S0D5</accession>
<evidence type="ECO:0000256" key="4">
    <source>
        <dbReference type="PROSITE-ProRule" id="PRU01161"/>
    </source>
</evidence>
<keyword evidence="3 4" id="KW-0443">Lipid metabolism</keyword>
<dbReference type="STRING" id="868864.Dester_1178"/>
<feature type="short sequence motif" description="DGA/G" evidence="4">
    <location>
        <begin position="149"/>
        <end position="151"/>
    </location>
</feature>
<dbReference type="PANTHER" id="PTHR14226">
    <property type="entry name" value="NEUROPATHY TARGET ESTERASE/SWISS CHEESE D.MELANOGASTER"/>
    <property type="match status" value="1"/>
</dbReference>
<evidence type="ECO:0000259" key="5">
    <source>
        <dbReference type="PROSITE" id="PS51635"/>
    </source>
</evidence>
<evidence type="ECO:0000313" key="6">
    <source>
        <dbReference type="EMBL" id="ADY73814.1"/>
    </source>
</evidence>
<dbReference type="FunCoup" id="F0S0D5">
    <property type="interactions" value="35"/>
</dbReference>
<proteinExistence type="predicted"/>
<dbReference type="InParanoid" id="F0S0D5"/>
<dbReference type="SUPFAM" id="SSF52151">
    <property type="entry name" value="FabD/lysophospholipase-like"/>
    <property type="match status" value="1"/>
</dbReference>
<gene>
    <name evidence="6" type="ordered locus">Dester_1178</name>
</gene>
<dbReference type="GO" id="GO:0016042">
    <property type="term" value="P:lipid catabolic process"/>
    <property type="evidence" value="ECO:0007669"/>
    <property type="project" value="UniProtKB-UniRule"/>
</dbReference>
<dbReference type="InterPro" id="IPR002641">
    <property type="entry name" value="PNPLA_dom"/>
</dbReference>
<reference evidence="7" key="2">
    <citation type="submission" date="2011-02" db="EMBL/GenBank/DDBJ databases">
        <title>The complete genome of Desulfurobacterium thermolithotrophum DSM 11699.</title>
        <authorList>
            <consortium name="US DOE Joint Genome Institute (JGI-PGF)"/>
            <person name="Lucas S."/>
            <person name="Copeland A."/>
            <person name="Lapidus A."/>
            <person name="Bruce D."/>
            <person name="Goodwin L."/>
            <person name="Pitluck S."/>
            <person name="Kyrpides N."/>
            <person name="Mavromatis K."/>
            <person name="Pagani I."/>
            <person name="Ivanova N."/>
            <person name="Mikhailova N."/>
            <person name="Daligault H."/>
            <person name="Detter J.C."/>
            <person name="Tapia R."/>
            <person name="Han C."/>
            <person name="Land M."/>
            <person name="Hauser L."/>
            <person name="Markowitz V."/>
            <person name="Cheng J.-F."/>
            <person name="Hugenholtz P."/>
            <person name="Woyke T."/>
            <person name="Wu D."/>
            <person name="Spring S."/>
            <person name="Brambilla E."/>
            <person name="Klenk H.-P."/>
            <person name="Eisen J.A."/>
        </authorList>
    </citation>
    <scope>NUCLEOTIDE SEQUENCE [LARGE SCALE GENOMIC DNA]</scope>
    <source>
        <strain evidence="7">DSM 11699 / BSA</strain>
    </source>
</reference>
<organism evidence="6 7">
    <name type="scientific">Desulfurobacterium thermolithotrophum (strain DSM 11699 / BSA)</name>
    <dbReference type="NCBI Taxonomy" id="868864"/>
    <lineage>
        <taxon>Bacteria</taxon>
        <taxon>Pseudomonadati</taxon>
        <taxon>Aquificota</taxon>
        <taxon>Aquificia</taxon>
        <taxon>Desulfurobacteriales</taxon>
        <taxon>Desulfurobacteriaceae</taxon>
        <taxon>Desulfurobacterium</taxon>
    </lineage>
</organism>
<feature type="domain" description="PNPLA" evidence="5">
    <location>
        <begin position="5"/>
        <end position="162"/>
    </location>
</feature>
<dbReference type="Proteomes" id="UP000007102">
    <property type="component" value="Chromosome"/>
</dbReference>
<feature type="active site" description="Nucleophile" evidence="4">
    <location>
        <position position="38"/>
    </location>
</feature>
<comment type="caution">
    <text evidence="4">Lacks conserved residue(s) required for the propagation of feature annotation.</text>
</comment>
<keyword evidence="7" id="KW-1185">Reference proteome</keyword>
<dbReference type="PROSITE" id="PS51635">
    <property type="entry name" value="PNPLA"/>
    <property type="match status" value="1"/>
</dbReference>
<dbReference type="EMBL" id="CP002543">
    <property type="protein sequence ID" value="ADY73814.1"/>
    <property type="molecule type" value="Genomic_DNA"/>
</dbReference>
<evidence type="ECO:0000313" key="7">
    <source>
        <dbReference type="Proteomes" id="UP000007102"/>
    </source>
</evidence>